<proteinExistence type="predicted"/>
<accession>A0ABT6KQ51</accession>
<comment type="caution">
    <text evidence="1">The sequence shown here is derived from an EMBL/GenBank/DDBJ whole genome shotgun (WGS) entry which is preliminary data.</text>
</comment>
<dbReference type="Proteomes" id="UP001160142">
    <property type="component" value="Unassembled WGS sequence"/>
</dbReference>
<sequence>MTTQDSPGFVPVRDPAFMDEAGKVAPNTTTTKSINRKETQ</sequence>
<evidence type="ECO:0000313" key="2">
    <source>
        <dbReference type="Proteomes" id="UP001160142"/>
    </source>
</evidence>
<gene>
    <name evidence="1" type="ORF">M2152_002097</name>
</gene>
<reference evidence="1 2" key="1">
    <citation type="submission" date="2023-04" db="EMBL/GenBank/DDBJ databases">
        <title>Genome Encyclopedia of Bacteria and Archaea VI: Functional Genomics of Type Strains.</title>
        <authorList>
            <person name="Whitman W."/>
        </authorList>
    </citation>
    <scope>NUCLEOTIDE SEQUENCE [LARGE SCALE GENOMIC DNA]</scope>
    <source>
        <strain evidence="1 2">SG_E_30_P1</strain>
    </source>
</reference>
<keyword evidence="2" id="KW-1185">Reference proteome</keyword>
<name>A0ABT6KQ51_9MICO</name>
<protein>
    <submittedName>
        <fullName evidence="1">Uncharacterized protein</fullName>
    </submittedName>
</protein>
<evidence type="ECO:0000313" key="1">
    <source>
        <dbReference type="EMBL" id="MDH6181915.1"/>
    </source>
</evidence>
<organism evidence="1 2">
    <name type="scientific">Antiquaquibacter oligotrophicus</name>
    <dbReference type="NCBI Taxonomy" id="2880260"/>
    <lineage>
        <taxon>Bacteria</taxon>
        <taxon>Bacillati</taxon>
        <taxon>Actinomycetota</taxon>
        <taxon>Actinomycetes</taxon>
        <taxon>Micrococcales</taxon>
        <taxon>Microbacteriaceae</taxon>
        <taxon>Antiquaquibacter</taxon>
    </lineage>
</organism>
<dbReference type="EMBL" id="JARXVQ010000001">
    <property type="protein sequence ID" value="MDH6181915.1"/>
    <property type="molecule type" value="Genomic_DNA"/>
</dbReference>